<dbReference type="GO" id="GO:0030288">
    <property type="term" value="C:outer membrane-bounded periplasmic space"/>
    <property type="evidence" value="ECO:0007669"/>
    <property type="project" value="TreeGrafter"/>
</dbReference>
<feature type="signal peptide" evidence="7">
    <location>
        <begin position="1"/>
        <end position="26"/>
    </location>
</feature>
<comment type="subunit">
    <text evidence="5">The complex is composed of two ATP-binding proteins (ModC), two transmembrane proteins (ModB) and a solute-binding protein (ModA).</text>
</comment>
<feature type="binding site" evidence="6">
    <location>
        <position position="48"/>
    </location>
    <ligand>
        <name>molybdate</name>
        <dbReference type="ChEBI" id="CHEBI:36264"/>
    </ligand>
</feature>
<dbReference type="GO" id="GO:0015689">
    <property type="term" value="P:molybdate ion transport"/>
    <property type="evidence" value="ECO:0007669"/>
    <property type="project" value="InterPro"/>
</dbReference>
<feature type="chain" id="PRO_5025684134" evidence="7">
    <location>
        <begin position="27"/>
        <end position="270"/>
    </location>
</feature>
<evidence type="ECO:0000256" key="4">
    <source>
        <dbReference type="ARBA" id="ARBA00022729"/>
    </source>
</evidence>
<dbReference type="PANTHER" id="PTHR30632">
    <property type="entry name" value="MOLYBDATE-BINDING PERIPLASMIC PROTEIN"/>
    <property type="match status" value="1"/>
</dbReference>
<keyword evidence="4 7" id="KW-0732">Signal</keyword>
<protein>
    <submittedName>
        <fullName evidence="8">Molybdate ABC transporter substrate-binding protein</fullName>
    </submittedName>
</protein>
<accession>A0A6C1KFG4</accession>
<keyword evidence="2 6" id="KW-0500">Molybdenum</keyword>
<dbReference type="EMBL" id="VAUP01000028">
    <property type="protein sequence ID" value="TLX42501.1"/>
    <property type="molecule type" value="Genomic_DNA"/>
</dbReference>
<dbReference type="InterPro" id="IPR050682">
    <property type="entry name" value="ModA/WtpA"/>
</dbReference>
<evidence type="ECO:0000256" key="6">
    <source>
        <dbReference type="PIRSR" id="PIRSR004846-1"/>
    </source>
</evidence>
<evidence type="ECO:0000256" key="5">
    <source>
        <dbReference type="ARBA" id="ARBA00062515"/>
    </source>
</evidence>
<dbReference type="PANTHER" id="PTHR30632:SF17">
    <property type="entry name" value="MOLYBDATE-BINDING PROTEIN MODA"/>
    <property type="match status" value="1"/>
</dbReference>
<keyword evidence="3 6" id="KW-0479">Metal-binding</keyword>
<feature type="binding site" evidence="6">
    <location>
        <position position="189"/>
    </location>
    <ligand>
        <name>molybdate</name>
        <dbReference type="ChEBI" id="CHEBI:36264"/>
    </ligand>
</feature>
<organism evidence="8 9">
    <name type="scientific">Xanthobacter autotrophicus</name>
    <dbReference type="NCBI Taxonomy" id="280"/>
    <lineage>
        <taxon>Bacteria</taxon>
        <taxon>Pseudomonadati</taxon>
        <taxon>Pseudomonadota</taxon>
        <taxon>Alphaproteobacteria</taxon>
        <taxon>Hyphomicrobiales</taxon>
        <taxon>Xanthobacteraceae</taxon>
        <taxon>Xanthobacter</taxon>
    </lineage>
</organism>
<evidence type="ECO:0000256" key="7">
    <source>
        <dbReference type="SAM" id="SignalP"/>
    </source>
</evidence>
<dbReference type="InterPro" id="IPR005950">
    <property type="entry name" value="ModA"/>
</dbReference>
<comment type="caution">
    <text evidence="8">The sequence shown here is derived from an EMBL/GenBank/DDBJ whole genome shotgun (WGS) entry which is preliminary data.</text>
</comment>
<dbReference type="GO" id="GO:0030973">
    <property type="term" value="F:molybdate ion binding"/>
    <property type="evidence" value="ECO:0007669"/>
    <property type="project" value="TreeGrafter"/>
</dbReference>
<dbReference type="Proteomes" id="UP000305131">
    <property type="component" value="Unassembled WGS sequence"/>
</dbReference>
<reference evidence="8 9" key="1">
    <citation type="submission" date="2019-05" db="EMBL/GenBank/DDBJ databases">
        <authorList>
            <person name="Zhou X."/>
        </authorList>
    </citation>
    <scope>NUCLEOTIDE SEQUENCE [LARGE SCALE GENOMIC DNA]</scope>
    <source>
        <strain evidence="8 9">DSM 432</strain>
    </source>
</reference>
<dbReference type="Pfam" id="PF13531">
    <property type="entry name" value="SBP_bac_11"/>
    <property type="match status" value="1"/>
</dbReference>
<dbReference type="NCBIfam" id="NF007958">
    <property type="entry name" value="PRK10677.1"/>
    <property type="match status" value="1"/>
</dbReference>
<evidence type="ECO:0000256" key="1">
    <source>
        <dbReference type="ARBA" id="ARBA00009175"/>
    </source>
</evidence>
<evidence type="ECO:0000313" key="9">
    <source>
        <dbReference type="Proteomes" id="UP000305131"/>
    </source>
</evidence>
<dbReference type="AlphaFoldDB" id="A0A6C1KFG4"/>
<comment type="similarity">
    <text evidence="1">Belongs to the bacterial solute-binding protein ModA family.</text>
</comment>
<dbReference type="GO" id="GO:0046872">
    <property type="term" value="F:metal ion binding"/>
    <property type="evidence" value="ECO:0007669"/>
    <property type="project" value="UniProtKB-KW"/>
</dbReference>
<name>A0A6C1KFG4_XANAU</name>
<dbReference type="SUPFAM" id="SSF53850">
    <property type="entry name" value="Periplasmic binding protein-like II"/>
    <property type="match status" value="1"/>
</dbReference>
<dbReference type="FunFam" id="3.40.190.10:FF:000035">
    <property type="entry name" value="Molybdate ABC transporter substrate-binding protein"/>
    <property type="match status" value="1"/>
</dbReference>
<gene>
    <name evidence="8" type="primary">modA</name>
    <name evidence="8" type="ORF">FBQ73_12705</name>
</gene>
<evidence type="ECO:0000256" key="2">
    <source>
        <dbReference type="ARBA" id="ARBA00022505"/>
    </source>
</evidence>
<dbReference type="NCBIfam" id="TIGR01256">
    <property type="entry name" value="modA"/>
    <property type="match status" value="1"/>
</dbReference>
<feature type="binding site" evidence="6">
    <location>
        <position position="207"/>
    </location>
    <ligand>
        <name>molybdate</name>
        <dbReference type="ChEBI" id="CHEBI:36264"/>
    </ligand>
</feature>
<dbReference type="Gene3D" id="3.40.190.10">
    <property type="entry name" value="Periplasmic binding protein-like II"/>
    <property type="match status" value="2"/>
</dbReference>
<evidence type="ECO:0000256" key="3">
    <source>
        <dbReference type="ARBA" id="ARBA00022723"/>
    </source>
</evidence>
<evidence type="ECO:0000313" key="8">
    <source>
        <dbReference type="EMBL" id="TLX42501.1"/>
    </source>
</evidence>
<dbReference type="OrthoDB" id="9785015at2"/>
<dbReference type="GeneID" id="95774316"/>
<feature type="binding site" evidence="6">
    <location>
        <position position="76"/>
    </location>
    <ligand>
        <name>molybdate</name>
        <dbReference type="ChEBI" id="CHEBI:36264"/>
    </ligand>
</feature>
<proteinExistence type="inferred from homology"/>
<dbReference type="PIRSF" id="PIRSF004846">
    <property type="entry name" value="ModA"/>
    <property type="match status" value="1"/>
</dbReference>
<sequence>MSSFILRRGLIVGLLLATASLAPVRAEEPAKASAAGAETTVTAFAAASLTNAFEDVAKAYAAKGEKTQVKFSFAASSALAKQLEAGAPANIFASADLKWMDYTDGKGLTLPATRATVLGNALVLVAPADKAKPVTITKGMDIDALLGANGRIATGLVDSVPVGVYAKTAFTNLGVWDKVAPRIVGSESVRAALALVERGEVPFGVVYATDAAVAKNVKVVAVFPADSHPPVEYPFALVKGQDTPAAKSFFAFLQGPEAKEIYKKYGFTVK</sequence>
<dbReference type="RefSeq" id="WP_138399866.1">
    <property type="nucleotide sequence ID" value="NZ_JBAFVI010000008.1"/>
</dbReference>
<dbReference type="GO" id="GO:1901359">
    <property type="term" value="F:tungstate binding"/>
    <property type="evidence" value="ECO:0007669"/>
    <property type="project" value="UniProtKB-ARBA"/>
</dbReference>